<dbReference type="Proteomes" id="UP000000377">
    <property type="component" value="Chromosome"/>
</dbReference>
<evidence type="ECO:0000313" key="2">
    <source>
        <dbReference type="EMBL" id="ADI10396.1"/>
    </source>
</evidence>
<gene>
    <name evidence="2" type="ordered locus">SBI_07276</name>
</gene>
<dbReference type="InterPro" id="IPR011032">
    <property type="entry name" value="GroES-like_sf"/>
</dbReference>
<dbReference type="eggNOG" id="COG1063">
    <property type="taxonomic scope" value="Bacteria"/>
</dbReference>
<dbReference type="Pfam" id="PF08240">
    <property type="entry name" value="ADH_N"/>
    <property type="match status" value="1"/>
</dbReference>
<proteinExistence type="predicted"/>
<evidence type="ECO:0000259" key="1">
    <source>
        <dbReference type="Pfam" id="PF08240"/>
    </source>
</evidence>
<reference evidence="2 3" key="1">
    <citation type="journal article" date="2010" name="J. Bacteriol.">
        <title>Genome sequence of the milbemycin-producing bacterium Streptomyces bingchenggensis.</title>
        <authorList>
            <person name="Wang X.J."/>
            <person name="Yan Y.J."/>
            <person name="Zhang B."/>
            <person name="An J."/>
            <person name="Wang J.J."/>
            <person name="Tian J."/>
            <person name="Jiang L."/>
            <person name="Chen Y.H."/>
            <person name="Huang S.X."/>
            <person name="Yin M."/>
            <person name="Zhang J."/>
            <person name="Gao A.L."/>
            <person name="Liu C.X."/>
            <person name="Zhu Z.X."/>
            <person name="Xiang W.S."/>
        </authorList>
    </citation>
    <scope>NUCLEOTIDE SEQUENCE [LARGE SCALE GENOMIC DNA]</scope>
    <source>
        <strain evidence="2 3">BCW-1</strain>
    </source>
</reference>
<dbReference type="HOGENOM" id="CLU_2920623_0_0_11"/>
<dbReference type="Gene3D" id="3.90.180.10">
    <property type="entry name" value="Medium-chain alcohol dehydrogenases, catalytic domain"/>
    <property type="match status" value="1"/>
</dbReference>
<keyword evidence="3" id="KW-1185">Reference proteome</keyword>
<dbReference type="RefSeq" id="WP_014179846.1">
    <property type="nucleotide sequence ID" value="NC_016582.1"/>
</dbReference>
<dbReference type="PATRIC" id="fig|749414.3.peg.7489"/>
<organism evidence="2 3">
    <name type="scientific">Streptomyces bingchenggensis (strain BCW-1)</name>
    <dbReference type="NCBI Taxonomy" id="749414"/>
    <lineage>
        <taxon>Bacteria</taxon>
        <taxon>Bacillati</taxon>
        <taxon>Actinomycetota</taxon>
        <taxon>Actinomycetes</taxon>
        <taxon>Kitasatosporales</taxon>
        <taxon>Streptomycetaceae</taxon>
        <taxon>Streptomyces</taxon>
    </lineage>
</organism>
<evidence type="ECO:0000313" key="3">
    <source>
        <dbReference type="Proteomes" id="UP000000377"/>
    </source>
</evidence>
<protein>
    <recommendedName>
        <fullName evidence="1">Alcohol dehydrogenase-like N-terminal domain-containing protein</fullName>
    </recommendedName>
</protein>
<name>D7C5K8_STRBB</name>
<accession>D7C5K8</accession>
<dbReference type="AlphaFoldDB" id="D7C5K8"/>
<feature type="domain" description="Alcohol dehydrogenase-like N-terminal" evidence="1">
    <location>
        <begin position="4"/>
        <end position="47"/>
    </location>
</feature>
<dbReference type="InterPro" id="IPR013154">
    <property type="entry name" value="ADH-like_N"/>
</dbReference>
<dbReference type="EMBL" id="CP002047">
    <property type="protein sequence ID" value="ADI10396.1"/>
    <property type="molecule type" value="Genomic_DNA"/>
</dbReference>
<dbReference type="KEGG" id="sbh:SBI_07276"/>
<sequence>MDRAVGQRVVIEPNYACLDCPECARGLTSACTKRSGGDEWGTLGEVLHLARIPYEQPTSAT</sequence>
<dbReference type="SUPFAM" id="SSF50129">
    <property type="entry name" value="GroES-like"/>
    <property type="match status" value="1"/>
</dbReference>